<organism evidence="1 2">
    <name type="scientific">Aspergillus eucalypticola (strain CBS 122712 / IBT 29274)</name>
    <dbReference type="NCBI Taxonomy" id="1448314"/>
    <lineage>
        <taxon>Eukaryota</taxon>
        <taxon>Fungi</taxon>
        <taxon>Dikarya</taxon>
        <taxon>Ascomycota</taxon>
        <taxon>Pezizomycotina</taxon>
        <taxon>Eurotiomycetes</taxon>
        <taxon>Eurotiomycetidae</taxon>
        <taxon>Eurotiales</taxon>
        <taxon>Aspergillaceae</taxon>
        <taxon>Aspergillus</taxon>
        <taxon>Aspergillus subgen. Circumdati</taxon>
    </lineage>
</organism>
<protein>
    <submittedName>
        <fullName evidence="1">Uncharacterized protein</fullName>
    </submittedName>
</protein>
<keyword evidence="2" id="KW-1185">Reference proteome</keyword>
<dbReference type="EMBL" id="MSFU01000009">
    <property type="protein sequence ID" value="PWY75959.1"/>
    <property type="molecule type" value="Genomic_DNA"/>
</dbReference>
<accession>A0A317VQX7</accession>
<comment type="caution">
    <text evidence="1">The sequence shown here is derived from an EMBL/GenBank/DDBJ whole genome shotgun (WGS) entry which is preliminary data.</text>
</comment>
<dbReference type="AlphaFoldDB" id="A0A317VQX7"/>
<evidence type="ECO:0000313" key="2">
    <source>
        <dbReference type="Proteomes" id="UP000246171"/>
    </source>
</evidence>
<evidence type="ECO:0000313" key="1">
    <source>
        <dbReference type="EMBL" id="PWY75959.1"/>
    </source>
</evidence>
<dbReference type="RefSeq" id="XP_025389489.1">
    <property type="nucleotide sequence ID" value="XM_025527038.1"/>
</dbReference>
<dbReference type="GeneID" id="37049000"/>
<sequence>MVGPEDQLSQLCYATPSFQGPTRSSVFGKDQEHISSKFYSMNQWAKMCRFATQTARMRVRCSSLCSFTFLRALSVSVCILPGLNCKITTKISLYYCVIEARSPSLATLPSSRNSLKPCLDGFHKRSHCQHMDSPLYRHRQIYLHHKNHVIVQAARLFQFIRMQVL</sequence>
<dbReference type="Proteomes" id="UP000246171">
    <property type="component" value="Unassembled WGS sequence"/>
</dbReference>
<gene>
    <name evidence="1" type="ORF">BO83DRAFT_250773</name>
</gene>
<dbReference type="VEuPathDB" id="FungiDB:BO83DRAFT_250773"/>
<reference evidence="1" key="1">
    <citation type="submission" date="2016-12" db="EMBL/GenBank/DDBJ databases">
        <title>The genomes of Aspergillus section Nigri reveals drivers in fungal speciation.</title>
        <authorList>
            <consortium name="DOE Joint Genome Institute"/>
            <person name="Vesth T.C."/>
            <person name="Nybo J."/>
            <person name="Theobald S."/>
            <person name="Brandl J."/>
            <person name="Frisvad J.C."/>
            <person name="Nielsen K.F."/>
            <person name="Lyhne E.K."/>
            <person name="Kogle M.E."/>
            <person name="Kuo A."/>
            <person name="Riley R."/>
            <person name="Clum A."/>
            <person name="Nolan M."/>
            <person name="Lipzen A."/>
            <person name="Salamov A."/>
            <person name="Henrissat B."/>
            <person name="Wiebenga A."/>
            <person name="De vries R.P."/>
            <person name="Grigoriev I.V."/>
            <person name="Mortensen U.H."/>
            <person name="Andersen M.R."/>
            <person name="Baker S.E."/>
        </authorList>
    </citation>
    <scope>NUCLEOTIDE SEQUENCE</scope>
    <source>
        <strain evidence="1">CBS 122712</strain>
    </source>
</reference>
<proteinExistence type="predicted"/>
<name>A0A317VQX7_ASPEC</name>